<accession>A0ABU6Q9R0</accession>
<evidence type="ECO:0000313" key="3">
    <source>
        <dbReference type="Proteomes" id="UP001341840"/>
    </source>
</evidence>
<keyword evidence="3" id="KW-1185">Reference proteome</keyword>
<feature type="transmembrane region" description="Helical" evidence="1">
    <location>
        <begin position="57"/>
        <end position="80"/>
    </location>
</feature>
<name>A0ABU6Q9R0_9FABA</name>
<evidence type="ECO:0000256" key="1">
    <source>
        <dbReference type="SAM" id="Phobius"/>
    </source>
</evidence>
<dbReference type="Proteomes" id="UP001341840">
    <property type="component" value="Unassembled WGS sequence"/>
</dbReference>
<keyword evidence="1" id="KW-1133">Transmembrane helix</keyword>
<evidence type="ECO:0000313" key="2">
    <source>
        <dbReference type="EMBL" id="MED6108282.1"/>
    </source>
</evidence>
<proteinExistence type="predicted"/>
<keyword evidence="1" id="KW-0472">Membrane</keyword>
<reference evidence="2 3" key="1">
    <citation type="journal article" date="2023" name="Plants (Basel)">
        <title>Bridging the Gap: Combining Genomics and Transcriptomics Approaches to Understand Stylosanthes scabra, an Orphan Legume from the Brazilian Caatinga.</title>
        <authorList>
            <person name="Ferreira-Neto J.R.C."/>
            <person name="da Silva M.D."/>
            <person name="Binneck E."/>
            <person name="de Melo N.F."/>
            <person name="da Silva R.H."/>
            <person name="de Melo A.L.T.M."/>
            <person name="Pandolfi V."/>
            <person name="Bustamante F.O."/>
            <person name="Brasileiro-Vidal A.C."/>
            <person name="Benko-Iseppon A.M."/>
        </authorList>
    </citation>
    <scope>NUCLEOTIDE SEQUENCE [LARGE SCALE GENOMIC DNA]</scope>
    <source>
        <tissue evidence="2">Leaves</tissue>
    </source>
</reference>
<dbReference type="EMBL" id="JASCZI010000075">
    <property type="protein sequence ID" value="MED6108282.1"/>
    <property type="molecule type" value="Genomic_DNA"/>
</dbReference>
<gene>
    <name evidence="2" type="ORF">PIB30_022239</name>
</gene>
<comment type="caution">
    <text evidence="2">The sequence shown here is derived from an EMBL/GenBank/DDBJ whole genome shotgun (WGS) entry which is preliminary data.</text>
</comment>
<organism evidence="2 3">
    <name type="scientific">Stylosanthes scabra</name>
    <dbReference type="NCBI Taxonomy" id="79078"/>
    <lineage>
        <taxon>Eukaryota</taxon>
        <taxon>Viridiplantae</taxon>
        <taxon>Streptophyta</taxon>
        <taxon>Embryophyta</taxon>
        <taxon>Tracheophyta</taxon>
        <taxon>Spermatophyta</taxon>
        <taxon>Magnoliopsida</taxon>
        <taxon>eudicotyledons</taxon>
        <taxon>Gunneridae</taxon>
        <taxon>Pentapetalae</taxon>
        <taxon>rosids</taxon>
        <taxon>fabids</taxon>
        <taxon>Fabales</taxon>
        <taxon>Fabaceae</taxon>
        <taxon>Papilionoideae</taxon>
        <taxon>50 kb inversion clade</taxon>
        <taxon>dalbergioids sensu lato</taxon>
        <taxon>Dalbergieae</taxon>
        <taxon>Pterocarpus clade</taxon>
        <taxon>Stylosanthes</taxon>
    </lineage>
</organism>
<keyword evidence="1" id="KW-0812">Transmembrane</keyword>
<sequence length="117" mass="13336">MPRTLEDGVSMLLKLIAFSELEYFLCYSVRDGPVGHSGFLFGMRADFKKSFGINVKLFMLLILALLIIGMISVNHTFLFLVCHHESTTQRWVPTDGANVRNVPSGFWDSQSNRMYQN</sequence>
<protein>
    <submittedName>
        <fullName evidence="2">Uncharacterized protein</fullName>
    </submittedName>
</protein>